<evidence type="ECO:0000256" key="7">
    <source>
        <dbReference type="ARBA" id="ARBA00022825"/>
    </source>
</evidence>
<dbReference type="GO" id="GO:0008236">
    <property type="term" value="F:serine-type peptidase activity"/>
    <property type="evidence" value="ECO:0007669"/>
    <property type="project" value="UniProtKB-KW"/>
</dbReference>
<keyword evidence="7" id="KW-0720">Serine protease</keyword>
<comment type="similarity">
    <text evidence="2">Belongs to the peptidase S15 family.</text>
</comment>
<proteinExistence type="inferred from homology"/>
<dbReference type="InterPro" id="IPR050585">
    <property type="entry name" value="Xaa-Pro_dipeptidyl-ppase/CocE"/>
</dbReference>
<dbReference type="EMBL" id="VFPU01000001">
    <property type="protein sequence ID" value="TQM97534.1"/>
    <property type="molecule type" value="Genomic_DNA"/>
</dbReference>
<evidence type="ECO:0000313" key="12">
    <source>
        <dbReference type="Proteomes" id="UP000315133"/>
    </source>
</evidence>
<comment type="caution">
    <text evidence="11">The sequence shown here is derived from an EMBL/GenBank/DDBJ whole genome shotgun (WGS) entry which is preliminary data.</text>
</comment>
<dbReference type="PANTHER" id="PTHR43056">
    <property type="entry name" value="PEPTIDASE S9 PROLYL OLIGOPEPTIDASE"/>
    <property type="match status" value="1"/>
</dbReference>
<dbReference type="InterPro" id="IPR013736">
    <property type="entry name" value="Xaa-Pro_dipept_C"/>
</dbReference>
<dbReference type="Gene3D" id="2.60.120.260">
    <property type="entry name" value="Galactose-binding domain-like"/>
    <property type="match status" value="1"/>
</dbReference>
<dbReference type="EC" id="3.4.14.11" evidence="3"/>
<name>A0A543KR60_9MICO</name>
<dbReference type="InterPro" id="IPR000383">
    <property type="entry name" value="Xaa-Pro-like_dom"/>
</dbReference>
<evidence type="ECO:0000256" key="1">
    <source>
        <dbReference type="ARBA" id="ARBA00000123"/>
    </source>
</evidence>
<feature type="domain" description="Xaa-Pro dipeptidyl-peptidase C-terminal" evidence="10">
    <location>
        <begin position="373"/>
        <end position="590"/>
    </location>
</feature>
<evidence type="ECO:0000256" key="4">
    <source>
        <dbReference type="ARBA" id="ARBA00022438"/>
    </source>
</evidence>
<reference evidence="11 12" key="1">
    <citation type="submission" date="2019-06" db="EMBL/GenBank/DDBJ databases">
        <title>Sequencing the genomes of 1000 actinobacteria strains.</title>
        <authorList>
            <person name="Klenk H.-P."/>
        </authorList>
    </citation>
    <scope>NUCLEOTIDE SEQUENCE [LARGE SCALE GENOMIC DNA]</scope>
    <source>
        <strain evidence="11 12">DSM 12362</strain>
    </source>
</reference>
<keyword evidence="6" id="KW-0378">Hydrolase</keyword>
<keyword evidence="9" id="KW-0732">Signal</keyword>
<dbReference type="InterPro" id="IPR008979">
    <property type="entry name" value="Galactose-bd-like_sf"/>
</dbReference>
<feature type="signal peptide" evidence="9">
    <location>
        <begin position="1"/>
        <end position="31"/>
    </location>
</feature>
<dbReference type="InterPro" id="IPR008252">
    <property type="entry name" value="Pept_S15_Xpro"/>
</dbReference>
<dbReference type="AlphaFoldDB" id="A0A543KR60"/>
<dbReference type="Gene3D" id="3.40.50.1820">
    <property type="entry name" value="alpha/beta hydrolase"/>
    <property type="match status" value="2"/>
</dbReference>
<dbReference type="GO" id="GO:0008239">
    <property type="term" value="F:dipeptidyl-peptidase activity"/>
    <property type="evidence" value="ECO:0007669"/>
    <property type="project" value="UniProtKB-EC"/>
</dbReference>
<keyword evidence="5" id="KW-0645">Protease</keyword>
<dbReference type="PRINTS" id="PR00923">
    <property type="entry name" value="LACTOPTASE"/>
</dbReference>
<sequence>MKVLRPLPTATAVGTALALCLAPATVGTASADDEPLRPVVADGVMQPVFTDSRTWVRDELWVETEFDSDGDGLLDRMHVTITRPGETETSDLKVPVVYQTSPYYAGGNNVQNWSVNHELGFPPAGPPPYPNNPASSTSPIISTALVSTWVPRGFAVVHSESPGTGLSTGCPTTGGTNESLAPKAVIDWLNGRARGFTSLTGTQEVTADWSTGKVGMTGTSYNGTLPIGVATTGVEGLEAIVPVSAISDWYDYYRSNGLVVAPGGYQGEDADILAAYVHTRPDRTVCAPQIVEMQQTQDRATGDRNAFWDERNYLDDVDGISAATLIAHGLGDWNVKASQATNLWSELQERGVPSQIYLHQGGHGGAPPDLMMNLWFSRFLYDVPNGVEEQPRAWVAREGANRLNPTPYASWPVPGSRPVPVGMAGDGSEAGDLRIMAREDSTQDLTDNAAVRALNLASAASSDHRLLYRSRPLLEPVHLSGEPQVSITLSADRPAVNLSTAVVATAPNGTSRILTRGFADPQNAADLDGVGTPLVPGQEVTVDFTYEPIDTVVAAGSTLSVMVYSSDNEYTIRPAAGSRLSVDLGSTSATLPVVGGPLALARATRDVPAYARSLVAWSDEHGRLSTQNAQQLAQFVDKALSFAAAGKTHQARQHLDHARQAAERVADEELRQDLLDVVAELLRMLEEGRL</sequence>
<evidence type="ECO:0000256" key="5">
    <source>
        <dbReference type="ARBA" id="ARBA00022670"/>
    </source>
</evidence>
<dbReference type="SUPFAM" id="SSF49785">
    <property type="entry name" value="Galactose-binding domain-like"/>
    <property type="match status" value="1"/>
</dbReference>
<dbReference type="InterPro" id="IPR029058">
    <property type="entry name" value="AB_hydrolase_fold"/>
</dbReference>
<keyword evidence="4" id="KW-0031">Aminopeptidase</keyword>
<dbReference type="Pfam" id="PF08530">
    <property type="entry name" value="PepX_C"/>
    <property type="match status" value="1"/>
</dbReference>
<dbReference type="Pfam" id="PF02129">
    <property type="entry name" value="Peptidase_S15"/>
    <property type="match status" value="1"/>
</dbReference>
<dbReference type="GO" id="GO:0006508">
    <property type="term" value="P:proteolysis"/>
    <property type="evidence" value="ECO:0007669"/>
    <property type="project" value="UniProtKB-KW"/>
</dbReference>
<gene>
    <name evidence="11" type="ORF">FB476_2447</name>
</gene>
<dbReference type="SMART" id="SM00939">
    <property type="entry name" value="PepX_C"/>
    <property type="match status" value="1"/>
</dbReference>
<evidence type="ECO:0000256" key="8">
    <source>
        <dbReference type="ARBA" id="ARBA00030045"/>
    </source>
</evidence>
<dbReference type="Proteomes" id="UP000315133">
    <property type="component" value="Unassembled WGS sequence"/>
</dbReference>
<evidence type="ECO:0000259" key="10">
    <source>
        <dbReference type="SMART" id="SM00939"/>
    </source>
</evidence>
<keyword evidence="12" id="KW-1185">Reference proteome</keyword>
<feature type="chain" id="PRO_5022153329" description="Xaa-Pro dipeptidyl-peptidase" evidence="9">
    <location>
        <begin position="32"/>
        <end position="690"/>
    </location>
</feature>
<dbReference type="GO" id="GO:0004177">
    <property type="term" value="F:aminopeptidase activity"/>
    <property type="evidence" value="ECO:0007669"/>
    <property type="project" value="UniProtKB-KW"/>
</dbReference>
<evidence type="ECO:0000256" key="6">
    <source>
        <dbReference type="ARBA" id="ARBA00022801"/>
    </source>
</evidence>
<dbReference type="SUPFAM" id="SSF53474">
    <property type="entry name" value="alpha/beta-Hydrolases"/>
    <property type="match status" value="1"/>
</dbReference>
<evidence type="ECO:0000256" key="3">
    <source>
        <dbReference type="ARBA" id="ARBA00012463"/>
    </source>
</evidence>
<evidence type="ECO:0000256" key="2">
    <source>
        <dbReference type="ARBA" id="ARBA00010819"/>
    </source>
</evidence>
<organism evidence="11 12">
    <name type="scientific">Ornithinimicrobium humiphilum</name>
    <dbReference type="NCBI Taxonomy" id="125288"/>
    <lineage>
        <taxon>Bacteria</taxon>
        <taxon>Bacillati</taxon>
        <taxon>Actinomycetota</taxon>
        <taxon>Actinomycetes</taxon>
        <taxon>Micrococcales</taxon>
        <taxon>Ornithinimicrobiaceae</taxon>
        <taxon>Ornithinimicrobium</taxon>
    </lineage>
</organism>
<evidence type="ECO:0000313" key="11">
    <source>
        <dbReference type="EMBL" id="TQM97534.1"/>
    </source>
</evidence>
<dbReference type="RefSeq" id="WP_202876974.1">
    <property type="nucleotide sequence ID" value="NZ_BAAAIL010000002.1"/>
</dbReference>
<comment type="catalytic activity">
    <reaction evidence="1">
        <text>Hydrolyzes Xaa-Pro-|- bonds to release unblocked, N-terminal dipeptides from substrates including Ala-Pro-|-p-nitroanilide and (sequentially) Tyr-Pro-|-Phe-Pro-|-Gly-Pro-|-Ile.</text>
        <dbReference type="EC" id="3.4.14.11"/>
    </reaction>
</comment>
<dbReference type="NCBIfam" id="NF003780">
    <property type="entry name" value="PRK05371.1-1"/>
    <property type="match status" value="1"/>
</dbReference>
<evidence type="ECO:0000256" key="9">
    <source>
        <dbReference type="SAM" id="SignalP"/>
    </source>
</evidence>
<protein>
    <recommendedName>
        <fullName evidence="3">Xaa-Pro dipeptidyl-peptidase</fullName>
        <ecNumber evidence="3">3.4.14.11</ecNumber>
    </recommendedName>
    <alternativeName>
        <fullName evidence="8">X-prolyl-dipeptidyl aminopeptidase</fullName>
    </alternativeName>
</protein>
<accession>A0A543KR60</accession>
<dbReference type="PANTHER" id="PTHR43056:SF10">
    <property type="entry name" value="COCE_NOND FAMILY, PUTATIVE (AFU_ORTHOLOGUE AFUA_7G00600)-RELATED"/>
    <property type="match status" value="1"/>
</dbReference>